<protein>
    <recommendedName>
        <fullName evidence="1">Homing endonuclease LAGLIDADG domain-containing protein</fullName>
    </recommendedName>
</protein>
<dbReference type="Gene3D" id="3.10.28.10">
    <property type="entry name" value="Homing endonucleases"/>
    <property type="match status" value="1"/>
</dbReference>
<evidence type="ECO:0000313" key="3">
    <source>
        <dbReference type="Proteomes" id="UP000176504"/>
    </source>
</evidence>
<organism evidence="2 3">
    <name type="scientific">candidate division WWE3 bacterium RIFCSPLOWO2_01_FULL_41_18</name>
    <dbReference type="NCBI Taxonomy" id="1802625"/>
    <lineage>
        <taxon>Bacteria</taxon>
        <taxon>Katanobacteria</taxon>
    </lineage>
</organism>
<evidence type="ECO:0000259" key="1">
    <source>
        <dbReference type="Pfam" id="PF00961"/>
    </source>
</evidence>
<name>A0A1F4VEY2_UNCKA</name>
<dbReference type="EMBL" id="MEVI01000001">
    <property type="protein sequence ID" value="OGC55719.1"/>
    <property type="molecule type" value="Genomic_DNA"/>
</dbReference>
<gene>
    <name evidence="2" type="ORF">A3A78_01615</name>
</gene>
<proteinExistence type="predicted"/>
<sequence length="159" mass="18204">MGSQSKANLAYIAGFLDGDGSLILQLKKRSDTKAGLRFMCTICFYQDSRHFKPLLWIRNELKIGYLSHRNDGMSELRINGYKRVREILLALKPFIRFKRGQAEALFTASDLLGRKSYNRLSVSELHELVDCVLKIQFSNYVTKTKKTKNELLEALGLTP</sequence>
<dbReference type="SUPFAM" id="SSF55608">
    <property type="entry name" value="Homing endonucleases"/>
    <property type="match status" value="1"/>
</dbReference>
<dbReference type="AlphaFoldDB" id="A0A1F4VEY2"/>
<dbReference type="Pfam" id="PF00961">
    <property type="entry name" value="LAGLIDADG_1"/>
    <property type="match status" value="1"/>
</dbReference>
<dbReference type="InterPro" id="IPR027434">
    <property type="entry name" value="Homing_endonucl"/>
</dbReference>
<evidence type="ECO:0000313" key="2">
    <source>
        <dbReference type="EMBL" id="OGC55719.1"/>
    </source>
</evidence>
<dbReference type="GO" id="GO:0004519">
    <property type="term" value="F:endonuclease activity"/>
    <property type="evidence" value="ECO:0007669"/>
    <property type="project" value="InterPro"/>
</dbReference>
<reference evidence="2 3" key="1">
    <citation type="journal article" date="2016" name="Nat. Commun.">
        <title>Thousands of microbial genomes shed light on interconnected biogeochemical processes in an aquifer system.</title>
        <authorList>
            <person name="Anantharaman K."/>
            <person name="Brown C.T."/>
            <person name="Hug L.A."/>
            <person name="Sharon I."/>
            <person name="Castelle C.J."/>
            <person name="Probst A.J."/>
            <person name="Thomas B.C."/>
            <person name="Singh A."/>
            <person name="Wilkins M.J."/>
            <person name="Karaoz U."/>
            <person name="Brodie E.L."/>
            <person name="Williams K.H."/>
            <person name="Hubbard S.S."/>
            <person name="Banfield J.F."/>
        </authorList>
    </citation>
    <scope>NUCLEOTIDE SEQUENCE [LARGE SCALE GENOMIC DNA]</scope>
</reference>
<comment type="caution">
    <text evidence="2">The sequence shown here is derived from an EMBL/GenBank/DDBJ whole genome shotgun (WGS) entry which is preliminary data.</text>
</comment>
<dbReference type="Proteomes" id="UP000176504">
    <property type="component" value="Unassembled WGS sequence"/>
</dbReference>
<accession>A0A1F4VEY2</accession>
<dbReference type="InterPro" id="IPR004860">
    <property type="entry name" value="LAGLIDADG_dom"/>
</dbReference>
<feature type="domain" description="Homing endonuclease LAGLIDADG" evidence="1">
    <location>
        <begin position="12"/>
        <end position="87"/>
    </location>
</feature>